<dbReference type="Gene3D" id="3.30.70.100">
    <property type="match status" value="1"/>
</dbReference>
<keyword evidence="6 7" id="KW-0472">Membrane</keyword>
<dbReference type="Pfam" id="PF00924">
    <property type="entry name" value="MS_channel_2nd"/>
    <property type="match status" value="1"/>
</dbReference>
<dbReference type="SUPFAM" id="SSF82861">
    <property type="entry name" value="Mechanosensitive channel protein MscS (YggB), transmembrane region"/>
    <property type="match status" value="1"/>
</dbReference>
<dbReference type="InterPro" id="IPR049142">
    <property type="entry name" value="MS_channel_1st"/>
</dbReference>
<dbReference type="InterPro" id="IPR049278">
    <property type="entry name" value="MS_channel_C"/>
</dbReference>
<evidence type="ECO:0000256" key="1">
    <source>
        <dbReference type="ARBA" id="ARBA00004651"/>
    </source>
</evidence>
<evidence type="ECO:0000256" key="3">
    <source>
        <dbReference type="ARBA" id="ARBA00022475"/>
    </source>
</evidence>
<dbReference type="RefSeq" id="WP_127120781.1">
    <property type="nucleotide sequence ID" value="NZ_BHXQ01000001.1"/>
</dbReference>
<feature type="domain" description="Mechanosensitive ion channel MscS" evidence="8">
    <location>
        <begin position="118"/>
        <end position="182"/>
    </location>
</feature>
<reference evidence="11 12" key="1">
    <citation type="submission" date="2018-11" db="EMBL/GenBank/DDBJ databases">
        <title>Chryseotalea sanarue gen. nov., sp., nov., a member of the family Cytophagaceae, isolated from a brackish lake in Hamamatsu Japan.</title>
        <authorList>
            <person name="Maejima Y."/>
            <person name="Iino T."/>
            <person name="Muraguchi Y."/>
            <person name="Fukuda K."/>
            <person name="Ohkuma M."/>
            <person name="Moriuchi R."/>
            <person name="Dohra H."/>
            <person name="Kimbara K."/>
            <person name="Shintani M."/>
        </authorList>
    </citation>
    <scope>NUCLEOTIDE SEQUENCE [LARGE SCALE GENOMIC DNA]</scope>
    <source>
        <strain evidence="11 12">Ys</strain>
    </source>
</reference>
<dbReference type="InterPro" id="IPR023408">
    <property type="entry name" value="MscS_beta-dom_sf"/>
</dbReference>
<evidence type="ECO:0000256" key="2">
    <source>
        <dbReference type="ARBA" id="ARBA00008017"/>
    </source>
</evidence>
<feature type="domain" description="Mechanosensitive ion channel transmembrane helices 2/3" evidence="10">
    <location>
        <begin position="77"/>
        <end position="116"/>
    </location>
</feature>
<evidence type="ECO:0000313" key="12">
    <source>
        <dbReference type="Proteomes" id="UP000288227"/>
    </source>
</evidence>
<dbReference type="SUPFAM" id="SSF50182">
    <property type="entry name" value="Sm-like ribonucleoproteins"/>
    <property type="match status" value="1"/>
</dbReference>
<evidence type="ECO:0000256" key="7">
    <source>
        <dbReference type="SAM" id="Phobius"/>
    </source>
</evidence>
<feature type="domain" description="Mechanosensitive ion channel MscS C-terminal" evidence="9">
    <location>
        <begin position="187"/>
        <end position="275"/>
    </location>
</feature>
<dbReference type="GO" id="GO:0005886">
    <property type="term" value="C:plasma membrane"/>
    <property type="evidence" value="ECO:0007669"/>
    <property type="project" value="UniProtKB-SubCell"/>
</dbReference>
<dbReference type="Proteomes" id="UP000288227">
    <property type="component" value="Unassembled WGS sequence"/>
</dbReference>
<feature type="transmembrane region" description="Helical" evidence="7">
    <location>
        <begin position="72"/>
        <end position="91"/>
    </location>
</feature>
<name>A0A401U5R3_9BACT</name>
<dbReference type="PANTHER" id="PTHR30460">
    <property type="entry name" value="MODERATE CONDUCTANCE MECHANOSENSITIVE CHANNEL YBIO"/>
    <property type="match status" value="1"/>
</dbReference>
<dbReference type="Pfam" id="PF21088">
    <property type="entry name" value="MS_channel_1st"/>
    <property type="match status" value="1"/>
</dbReference>
<dbReference type="PANTHER" id="PTHR30460:SF0">
    <property type="entry name" value="MODERATE CONDUCTANCE MECHANOSENSITIVE CHANNEL YBIO"/>
    <property type="match status" value="1"/>
</dbReference>
<sequence length="289" mass="31837">MNFASYFETVKNNLINWLSDDGLKVLGIAIAAFIIIKVVNKVIKKSLRVMLAVRREAESLGEVKRQQTLERIMMGVATVSISTIALLMVLQQMGLDIGPILAGAGIVGLAVGFGGQYLIRDIITGLFIVLENQYRIGDVVNLDDTGGLVEDITLRMTTLRDLNGTVHHVPHGDIKRVANLSKTFSRVNMNIGVSYSADLDQVVTVINRVGNELALDEAWSEKIITPPQFLRVDDFGDSSIVIKIVGETQPIKQWEVSGEFRKRIKAAFDKAGIEIPFPQRVIHQATVAE</sequence>
<proteinExistence type="inferred from homology"/>
<dbReference type="InterPro" id="IPR011014">
    <property type="entry name" value="MscS_channel_TM-2"/>
</dbReference>
<dbReference type="EMBL" id="BHXQ01000001">
    <property type="protein sequence ID" value="GCC50126.1"/>
    <property type="molecule type" value="Genomic_DNA"/>
</dbReference>
<dbReference type="OrthoDB" id="9809206at2"/>
<evidence type="ECO:0000256" key="4">
    <source>
        <dbReference type="ARBA" id="ARBA00022692"/>
    </source>
</evidence>
<gene>
    <name evidence="11" type="ORF">SanaruYs_03410</name>
</gene>
<dbReference type="SUPFAM" id="SSF82689">
    <property type="entry name" value="Mechanosensitive channel protein MscS (YggB), C-terminal domain"/>
    <property type="match status" value="1"/>
</dbReference>
<dbReference type="FunFam" id="2.30.30.60:FF:000001">
    <property type="entry name" value="MscS Mechanosensitive ion channel"/>
    <property type="match status" value="1"/>
</dbReference>
<accession>A0A401U5R3</accession>
<dbReference type="InterPro" id="IPR011066">
    <property type="entry name" value="MscS_channel_C_sf"/>
</dbReference>
<comment type="subcellular location">
    <subcellularLocation>
        <location evidence="1">Cell membrane</location>
        <topology evidence="1">Multi-pass membrane protein</topology>
    </subcellularLocation>
</comment>
<keyword evidence="3" id="KW-1003">Cell membrane</keyword>
<dbReference type="InterPro" id="IPR010920">
    <property type="entry name" value="LSM_dom_sf"/>
</dbReference>
<evidence type="ECO:0000256" key="6">
    <source>
        <dbReference type="ARBA" id="ARBA00023136"/>
    </source>
</evidence>
<dbReference type="Pfam" id="PF21082">
    <property type="entry name" value="MS_channel_3rd"/>
    <property type="match status" value="1"/>
</dbReference>
<evidence type="ECO:0000259" key="9">
    <source>
        <dbReference type="Pfam" id="PF21082"/>
    </source>
</evidence>
<feature type="transmembrane region" description="Helical" evidence="7">
    <location>
        <begin position="97"/>
        <end position="119"/>
    </location>
</feature>
<comment type="caution">
    <text evidence="11">The sequence shown here is derived from an EMBL/GenBank/DDBJ whole genome shotgun (WGS) entry which is preliminary data.</text>
</comment>
<protein>
    <submittedName>
        <fullName evidence="11">Mechanosensitive ion channel family protein</fullName>
    </submittedName>
</protein>
<dbReference type="Gene3D" id="2.30.30.60">
    <property type="match status" value="1"/>
</dbReference>
<dbReference type="InterPro" id="IPR006685">
    <property type="entry name" value="MscS_channel_2nd"/>
</dbReference>
<evidence type="ECO:0000313" key="11">
    <source>
        <dbReference type="EMBL" id="GCC50126.1"/>
    </source>
</evidence>
<keyword evidence="12" id="KW-1185">Reference proteome</keyword>
<evidence type="ECO:0000256" key="5">
    <source>
        <dbReference type="ARBA" id="ARBA00022989"/>
    </source>
</evidence>
<keyword evidence="4 7" id="KW-0812">Transmembrane</keyword>
<comment type="similarity">
    <text evidence="2">Belongs to the MscS (TC 1.A.23) family.</text>
</comment>
<feature type="transmembrane region" description="Helical" evidence="7">
    <location>
        <begin position="22"/>
        <end position="40"/>
    </location>
</feature>
<keyword evidence="5 7" id="KW-1133">Transmembrane helix</keyword>
<evidence type="ECO:0000259" key="8">
    <source>
        <dbReference type="Pfam" id="PF00924"/>
    </source>
</evidence>
<dbReference type="AlphaFoldDB" id="A0A401U5R3"/>
<organism evidence="11 12">
    <name type="scientific">Chryseotalea sanaruensis</name>
    <dbReference type="NCBI Taxonomy" id="2482724"/>
    <lineage>
        <taxon>Bacteria</taxon>
        <taxon>Pseudomonadati</taxon>
        <taxon>Bacteroidota</taxon>
        <taxon>Cytophagia</taxon>
        <taxon>Cytophagales</taxon>
        <taxon>Chryseotaleaceae</taxon>
        <taxon>Chryseotalea</taxon>
    </lineage>
</organism>
<dbReference type="InterPro" id="IPR045276">
    <property type="entry name" value="YbiO_bact"/>
</dbReference>
<evidence type="ECO:0000259" key="10">
    <source>
        <dbReference type="Pfam" id="PF21088"/>
    </source>
</evidence>
<dbReference type="GO" id="GO:0008381">
    <property type="term" value="F:mechanosensitive monoatomic ion channel activity"/>
    <property type="evidence" value="ECO:0007669"/>
    <property type="project" value="InterPro"/>
</dbReference>
<dbReference type="Gene3D" id="1.10.287.1260">
    <property type="match status" value="1"/>
</dbReference>